<gene>
    <name evidence="1" type="ordered locus">Dfer_3747</name>
</gene>
<dbReference type="InterPro" id="IPR036439">
    <property type="entry name" value="Dockerin_dom_sf"/>
</dbReference>
<dbReference type="EMBL" id="CP001619">
    <property type="protein sequence ID" value="ACT94951.1"/>
    <property type="molecule type" value="Genomic_DNA"/>
</dbReference>
<dbReference type="KEGG" id="dfe:Dfer_3747"/>
<dbReference type="Gene3D" id="1.10.1330.10">
    <property type="entry name" value="Dockerin domain"/>
    <property type="match status" value="1"/>
</dbReference>
<reference evidence="1 2" key="1">
    <citation type="journal article" date="2009" name="Stand. Genomic Sci.">
        <title>Complete genome sequence of Dyadobacter fermentans type strain (NS114).</title>
        <authorList>
            <person name="Lang E."/>
            <person name="Lapidus A."/>
            <person name="Chertkov O."/>
            <person name="Brettin T."/>
            <person name="Detter J.C."/>
            <person name="Han C."/>
            <person name="Copeland A."/>
            <person name="Glavina Del Rio T."/>
            <person name="Nolan M."/>
            <person name="Chen F."/>
            <person name="Lucas S."/>
            <person name="Tice H."/>
            <person name="Cheng J.F."/>
            <person name="Land M."/>
            <person name="Hauser L."/>
            <person name="Chang Y.J."/>
            <person name="Jeffries C.D."/>
            <person name="Kopitz M."/>
            <person name="Bruce D."/>
            <person name="Goodwin L."/>
            <person name="Pitluck S."/>
            <person name="Ovchinnikova G."/>
            <person name="Pati A."/>
            <person name="Ivanova N."/>
            <person name="Mavrommatis K."/>
            <person name="Chen A."/>
            <person name="Palaniappan K."/>
            <person name="Chain P."/>
            <person name="Bristow J."/>
            <person name="Eisen J.A."/>
            <person name="Markowitz V."/>
            <person name="Hugenholtz P."/>
            <person name="Goker M."/>
            <person name="Rohde M."/>
            <person name="Kyrpides N.C."/>
            <person name="Klenk H.P."/>
        </authorList>
    </citation>
    <scope>NUCLEOTIDE SEQUENCE [LARGE SCALE GENOMIC DNA]</scope>
    <source>
        <strain evidence="2">ATCC 700827 / DSM 18053 / CIP 107007 / KCTC 52180 / NS114</strain>
    </source>
</reference>
<name>C6VWC0_DYAFD</name>
<keyword evidence="2" id="KW-1185">Reference proteome</keyword>
<dbReference type="GO" id="GO:0000272">
    <property type="term" value="P:polysaccharide catabolic process"/>
    <property type="evidence" value="ECO:0007669"/>
    <property type="project" value="InterPro"/>
</dbReference>
<accession>C6VWC0</accession>
<dbReference type="Proteomes" id="UP000002011">
    <property type="component" value="Chromosome"/>
</dbReference>
<organism evidence="1 2">
    <name type="scientific">Dyadobacter fermentans (strain ATCC 700827 / DSM 18053 / CIP 107007 / KCTC 52180 / NS114)</name>
    <dbReference type="NCBI Taxonomy" id="471854"/>
    <lineage>
        <taxon>Bacteria</taxon>
        <taxon>Pseudomonadati</taxon>
        <taxon>Bacteroidota</taxon>
        <taxon>Cytophagia</taxon>
        <taxon>Cytophagales</taxon>
        <taxon>Spirosomataceae</taxon>
        <taxon>Dyadobacter</taxon>
    </lineage>
</organism>
<evidence type="ECO:0000313" key="2">
    <source>
        <dbReference type="Proteomes" id="UP000002011"/>
    </source>
</evidence>
<evidence type="ECO:0000313" key="1">
    <source>
        <dbReference type="EMBL" id="ACT94951.1"/>
    </source>
</evidence>
<dbReference type="eggNOG" id="COG0823">
    <property type="taxonomic scope" value="Bacteria"/>
</dbReference>
<dbReference type="AlphaFoldDB" id="C6VWC0"/>
<proteinExistence type="predicted"/>
<protein>
    <submittedName>
        <fullName evidence="1">Uncharacterized protein</fullName>
    </submittedName>
</protein>
<dbReference type="HOGENOM" id="CLU_351515_0_0_10"/>
<sequence>MDPGAIGFVNFDIDDYPFICNAGSADAPVAQTNVGISCPNNTFDLTTIASNAPAGINNVWYTSALHTEANKVTDPTAVPVGTYYLFRYDPVYECFNVQQSNSKVEVKNLGEISLKSETAANLCPETTVNLADQVNGPLPSGHIVRWFTTKDRSTQALLSTVVSTSDKYYAFLYNFSTACYYKEIAEDSVTVTINTPCCQAGIDQVKLISNSFSNIDCGQTVNLNSLLSPNNTIPDGAMVVWFTTNDRAPGTVVFTPNAVAAGKYYAFIYDDVAKCYNTDVSTAEVTVTGMNGNQVPLDQTVLINQCPSKTVNLHTSYSVTPPPGFDIVFYSTKNHAPGTIMLSNANTTGKYYAFYFNEITGCFNTDDSKAEVQVVIVDCTPCAVTGSEQVDLKTDSKSNLCPATTVDLYSTVQTGAVPAGSEVVWFDNPYHWGTALTVAEASAISSSKRYYAFLHDVINVGCYNTGVSESYVDVTINAPCAPVCNAGTNQVALKPNPATNLCPETTVNLTSRLEGLLPNFPPGLKYVWYNNKNHSGLPLTNVTSIATDGDYYVFVYDEVNNCFNTDESTSFVKVILQECKVYTNIKVKLQGAMGPGTDMHNNLRTAGLLPTTDPYNLGCDAPSALVTDITDWVKVEIRSAVDPSNILEAKSFMLKTDGTLERYDGASLVPPYFKPAFEPVHIVVRHRNHVAIMSKVIDDFKTGPVDYDFTTSLQQCYNDGSAPFQMTEVNGIWCMSAGDLTGDETLDDADNASMTTLFHQGVMNQYIPADLNMDGVVDDVDLSLFNRSYYNGLFSIITKY</sequence>